<keyword evidence="4 7" id="KW-0472">Membrane</keyword>
<evidence type="ECO:0000256" key="1">
    <source>
        <dbReference type="ARBA" id="ARBA00004606"/>
    </source>
</evidence>
<keyword evidence="5" id="KW-0325">Glycoprotein</keyword>
<dbReference type="PANTHER" id="PTHR31042">
    <property type="entry name" value="CORE-2/I-BRANCHING BETA-1,6-N-ACETYLGLUCOSAMINYLTRANSFERASE FAMILY PROTEIN-RELATED"/>
    <property type="match status" value="1"/>
</dbReference>
<dbReference type="Pfam" id="PF02485">
    <property type="entry name" value="Branch"/>
    <property type="match status" value="1"/>
</dbReference>
<keyword evidence="9" id="KW-1185">Reference proteome</keyword>
<sequence length="595" mass="65428">MAPGGLGIGKRATNSGPAMTDHDSPPEPPSPEGSPKKHQPPGSSSLSTMEDAALPLRRRSSKSFLGIAKASWLWQGGSACLSMSKAVVMHSCFIGCLVVLLVLAAAILGMQGGKQGLYTKRMLLLTSKACVRPEWKGLQTMEDKLLKAPEDPGEEGPLETCQLSPQTMATLWDMSSTSHRGVSDSSAKLQPSDNSTTRKTILGADASLGAALGIPKAALMFLTRGDMPLEPVWRLWLESAAGLLPVDCAAAAICKSGHPRLAAHALQSGEVGTGNGSEAVADDKPHIVKPPSGQHFFSLYMHTPPDYHGYPPDSPLHGREAKVRMHTGWGEHSTTEAVRNVLKQAILDPLNQRFVLLSETCVPLYPPSTVYQQLMTGSKSRINACQRDWWERHDSRWSWKMEMDNLKHHHWRKHWQWFVLNRLHAKVVTEDEDVALRFAWHCWNGWDPDYNTWRTCFSDEHYMSTLLATQGRDEETDCSGSVTHANWDDIEHFFHPKTYQIHEVTAQLLFSLRQPQHGCDGDAAIVAAKSRFQSVKGMQKGSKPTAGGELMAPECPLFARKFPPETAATILSLFRDSADTGLNLLSEPGLEPISA</sequence>
<dbReference type="EMBL" id="JALJOS010000009">
    <property type="protein sequence ID" value="KAK9834688.1"/>
    <property type="molecule type" value="Genomic_DNA"/>
</dbReference>
<dbReference type="AlphaFoldDB" id="A0AAW1RM18"/>
<dbReference type="InterPro" id="IPR003406">
    <property type="entry name" value="Glyco_trans_14"/>
</dbReference>
<keyword evidence="2" id="KW-0328">Glycosyltransferase</keyword>
<proteinExistence type="predicted"/>
<protein>
    <submittedName>
        <fullName evidence="8">Uncharacterized protein</fullName>
    </submittedName>
</protein>
<gene>
    <name evidence="8" type="ORF">WJX74_007609</name>
</gene>
<evidence type="ECO:0000313" key="8">
    <source>
        <dbReference type="EMBL" id="KAK9834688.1"/>
    </source>
</evidence>
<evidence type="ECO:0000256" key="2">
    <source>
        <dbReference type="ARBA" id="ARBA00022676"/>
    </source>
</evidence>
<feature type="transmembrane region" description="Helical" evidence="7">
    <location>
        <begin position="87"/>
        <end position="110"/>
    </location>
</feature>
<dbReference type="GO" id="GO:0016757">
    <property type="term" value="F:glycosyltransferase activity"/>
    <property type="evidence" value="ECO:0007669"/>
    <property type="project" value="UniProtKB-KW"/>
</dbReference>
<keyword evidence="3" id="KW-0808">Transferase</keyword>
<dbReference type="InterPro" id="IPR044174">
    <property type="entry name" value="BC10-like"/>
</dbReference>
<organism evidence="8 9">
    <name type="scientific">Apatococcus lobatus</name>
    <dbReference type="NCBI Taxonomy" id="904363"/>
    <lineage>
        <taxon>Eukaryota</taxon>
        <taxon>Viridiplantae</taxon>
        <taxon>Chlorophyta</taxon>
        <taxon>core chlorophytes</taxon>
        <taxon>Trebouxiophyceae</taxon>
        <taxon>Chlorellales</taxon>
        <taxon>Chlorellaceae</taxon>
        <taxon>Apatococcus</taxon>
    </lineage>
</organism>
<evidence type="ECO:0000256" key="5">
    <source>
        <dbReference type="ARBA" id="ARBA00023180"/>
    </source>
</evidence>
<name>A0AAW1RM18_9CHLO</name>
<keyword evidence="7" id="KW-1133">Transmembrane helix</keyword>
<comment type="subcellular location">
    <subcellularLocation>
        <location evidence="1">Membrane</location>
        <topology evidence="1">Single-pass type II membrane protein</topology>
    </subcellularLocation>
</comment>
<dbReference type="PANTHER" id="PTHR31042:SF145">
    <property type="entry name" value="CORE-2_I-BRANCHING BETA-1,6-N-ACETYLGLUCOSAMINYLTRANSFERASE FAMILY PROTEIN"/>
    <property type="match status" value="1"/>
</dbReference>
<evidence type="ECO:0000256" key="7">
    <source>
        <dbReference type="SAM" id="Phobius"/>
    </source>
</evidence>
<evidence type="ECO:0000256" key="4">
    <source>
        <dbReference type="ARBA" id="ARBA00023136"/>
    </source>
</evidence>
<accession>A0AAW1RM18</accession>
<feature type="region of interest" description="Disordered" evidence="6">
    <location>
        <begin position="1"/>
        <end position="50"/>
    </location>
</feature>
<evidence type="ECO:0000256" key="3">
    <source>
        <dbReference type="ARBA" id="ARBA00022679"/>
    </source>
</evidence>
<dbReference type="Proteomes" id="UP001438707">
    <property type="component" value="Unassembled WGS sequence"/>
</dbReference>
<dbReference type="GO" id="GO:0016020">
    <property type="term" value="C:membrane"/>
    <property type="evidence" value="ECO:0007669"/>
    <property type="project" value="UniProtKB-SubCell"/>
</dbReference>
<reference evidence="8 9" key="1">
    <citation type="journal article" date="2024" name="Nat. Commun.">
        <title>Phylogenomics reveals the evolutionary origins of lichenization in chlorophyte algae.</title>
        <authorList>
            <person name="Puginier C."/>
            <person name="Libourel C."/>
            <person name="Otte J."/>
            <person name="Skaloud P."/>
            <person name="Haon M."/>
            <person name="Grisel S."/>
            <person name="Petersen M."/>
            <person name="Berrin J.G."/>
            <person name="Delaux P.M."/>
            <person name="Dal Grande F."/>
            <person name="Keller J."/>
        </authorList>
    </citation>
    <scope>NUCLEOTIDE SEQUENCE [LARGE SCALE GENOMIC DNA]</scope>
    <source>
        <strain evidence="8 9">SAG 2145</strain>
    </source>
</reference>
<evidence type="ECO:0000256" key="6">
    <source>
        <dbReference type="SAM" id="MobiDB-lite"/>
    </source>
</evidence>
<comment type="caution">
    <text evidence="8">The sequence shown here is derived from an EMBL/GenBank/DDBJ whole genome shotgun (WGS) entry which is preliminary data.</text>
</comment>
<keyword evidence="7" id="KW-0812">Transmembrane</keyword>
<evidence type="ECO:0000313" key="9">
    <source>
        <dbReference type="Proteomes" id="UP001438707"/>
    </source>
</evidence>